<dbReference type="Proteomes" id="UP000594262">
    <property type="component" value="Unplaced"/>
</dbReference>
<dbReference type="SMART" id="SM00389">
    <property type="entry name" value="HOX"/>
    <property type="match status" value="1"/>
</dbReference>
<dbReference type="InterPro" id="IPR009057">
    <property type="entry name" value="Homeodomain-like_sf"/>
</dbReference>
<feature type="compositionally biased region" description="Polar residues" evidence="7">
    <location>
        <begin position="188"/>
        <end position="198"/>
    </location>
</feature>
<keyword evidence="4 5" id="KW-0539">Nucleus</keyword>
<dbReference type="InterPro" id="IPR001356">
    <property type="entry name" value="HD"/>
</dbReference>
<evidence type="ECO:0000256" key="3">
    <source>
        <dbReference type="ARBA" id="ARBA00023155"/>
    </source>
</evidence>
<dbReference type="CDD" id="cd00086">
    <property type="entry name" value="homeodomain"/>
    <property type="match status" value="1"/>
</dbReference>
<evidence type="ECO:0000256" key="4">
    <source>
        <dbReference type="ARBA" id="ARBA00023242"/>
    </source>
</evidence>
<evidence type="ECO:0000313" key="10">
    <source>
        <dbReference type="Proteomes" id="UP000594262"/>
    </source>
</evidence>
<dbReference type="PRINTS" id="PR00024">
    <property type="entry name" value="HOMEOBOX"/>
</dbReference>
<sequence length="416" mass="47999">MQDNYFGHHNMQTKLPDTMGQNYGNLYSLNKTTSATVKTPIRPITKLPTTCTTNTHPKKSRTVFTKKQINELEGVFYQKRYLTIKDREELSRRLTLTENQVKVWFQNRRNKWKREMSFKVEFAKFNMVPNPLNMGRGVDGTLPNNLMLPTTTTSPTETSDFQMTSHRYEGYAYRNAFQDSYYNPYPNVFNNQDTQNQHNYSPLSNSSSNNEVSYQDNNTSMPQTSVALETYDNNSIVYPPPPPPPPAQPPQQSVAQNMTDYQNQQHHAIYSHYNNCDTQYDTTKYQGMDQQIPSSYDIHNYSPTGQTSSYTSHRYTDEATQPQTDPITSQISPLVAKYTDEQQQASPYEACKYTEHNQQTTSYTPRLTPMVPTTSGREMYTDNTGVVYTTLTDYRNSSENQTLNLPNPQFTFGSHY</sequence>
<feature type="region of interest" description="Disordered" evidence="7">
    <location>
        <begin position="184"/>
        <end position="219"/>
    </location>
</feature>
<dbReference type="GO" id="GO:0005634">
    <property type="term" value="C:nucleus"/>
    <property type="evidence" value="ECO:0007669"/>
    <property type="project" value="UniProtKB-SubCell"/>
</dbReference>
<evidence type="ECO:0000259" key="8">
    <source>
        <dbReference type="PROSITE" id="PS50071"/>
    </source>
</evidence>
<dbReference type="Pfam" id="PF00046">
    <property type="entry name" value="Homeodomain"/>
    <property type="match status" value="1"/>
</dbReference>
<dbReference type="RefSeq" id="XP_066913657.1">
    <property type="nucleotide sequence ID" value="XM_067057556.1"/>
</dbReference>
<dbReference type="GO" id="GO:0000981">
    <property type="term" value="F:DNA-binding transcription factor activity, RNA polymerase II-specific"/>
    <property type="evidence" value="ECO:0007669"/>
    <property type="project" value="InterPro"/>
</dbReference>
<evidence type="ECO:0000256" key="1">
    <source>
        <dbReference type="ARBA" id="ARBA00004123"/>
    </source>
</evidence>
<feature type="region of interest" description="Disordered" evidence="7">
    <location>
        <begin position="356"/>
        <end position="378"/>
    </location>
</feature>
<organism evidence="9 10">
    <name type="scientific">Clytia hemisphaerica</name>
    <dbReference type="NCBI Taxonomy" id="252671"/>
    <lineage>
        <taxon>Eukaryota</taxon>
        <taxon>Metazoa</taxon>
        <taxon>Cnidaria</taxon>
        <taxon>Hydrozoa</taxon>
        <taxon>Hydroidolina</taxon>
        <taxon>Leptothecata</taxon>
        <taxon>Obeliida</taxon>
        <taxon>Clytiidae</taxon>
        <taxon>Clytia</taxon>
    </lineage>
</organism>
<evidence type="ECO:0000256" key="5">
    <source>
        <dbReference type="PROSITE-ProRule" id="PRU00108"/>
    </source>
</evidence>
<protein>
    <recommendedName>
        <fullName evidence="8">Homeobox domain-containing protein</fullName>
    </recommendedName>
</protein>
<comment type="subcellular location">
    <subcellularLocation>
        <location evidence="1 5 6">Nucleus</location>
    </subcellularLocation>
</comment>
<feature type="domain" description="Homeobox" evidence="8">
    <location>
        <begin position="55"/>
        <end position="115"/>
    </location>
</feature>
<feature type="DNA-binding region" description="Homeobox" evidence="5">
    <location>
        <begin position="57"/>
        <end position="116"/>
    </location>
</feature>
<dbReference type="InterPro" id="IPR017970">
    <property type="entry name" value="Homeobox_CS"/>
</dbReference>
<name>A0A7M5XEI8_9CNID</name>
<proteinExistence type="predicted"/>
<dbReference type="GO" id="GO:0003677">
    <property type="term" value="F:DNA binding"/>
    <property type="evidence" value="ECO:0007669"/>
    <property type="project" value="UniProtKB-UniRule"/>
</dbReference>
<evidence type="ECO:0000256" key="6">
    <source>
        <dbReference type="RuleBase" id="RU000682"/>
    </source>
</evidence>
<keyword evidence="2 5" id="KW-0238">DNA-binding</keyword>
<evidence type="ECO:0000313" key="9">
    <source>
        <dbReference type="EnsemblMetazoa" id="CLYHEMP022190.1"/>
    </source>
</evidence>
<dbReference type="EnsemblMetazoa" id="CLYHEMT022190.1">
    <property type="protein sequence ID" value="CLYHEMP022190.1"/>
    <property type="gene ID" value="CLYHEMG022190"/>
</dbReference>
<keyword evidence="3 5" id="KW-0371">Homeobox</keyword>
<dbReference type="Gene3D" id="1.10.10.60">
    <property type="entry name" value="Homeodomain-like"/>
    <property type="match status" value="1"/>
</dbReference>
<accession>A0A7M5XEI8</accession>
<dbReference type="InterPro" id="IPR050848">
    <property type="entry name" value="Homeobox_TF"/>
</dbReference>
<dbReference type="SUPFAM" id="SSF46689">
    <property type="entry name" value="Homeodomain-like"/>
    <property type="match status" value="1"/>
</dbReference>
<dbReference type="OrthoDB" id="6159439at2759"/>
<dbReference type="GeneID" id="136800942"/>
<dbReference type="PANTHER" id="PTHR24333">
    <property type="entry name" value="HOMEO BOX HB9 LIKE A-RELATED"/>
    <property type="match status" value="1"/>
</dbReference>
<evidence type="ECO:0000256" key="7">
    <source>
        <dbReference type="SAM" id="MobiDB-lite"/>
    </source>
</evidence>
<reference evidence="9" key="1">
    <citation type="submission" date="2021-01" db="UniProtKB">
        <authorList>
            <consortium name="EnsemblMetazoa"/>
        </authorList>
    </citation>
    <scope>IDENTIFICATION</scope>
</reference>
<dbReference type="PANTHER" id="PTHR24333:SF5">
    <property type="entry name" value="VENT HOMEOBOX"/>
    <property type="match status" value="1"/>
</dbReference>
<feature type="compositionally biased region" description="Low complexity" evidence="7">
    <location>
        <begin position="199"/>
        <end position="213"/>
    </location>
</feature>
<dbReference type="PROSITE" id="PS00027">
    <property type="entry name" value="HOMEOBOX_1"/>
    <property type="match status" value="1"/>
</dbReference>
<dbReference type="PROSITE" id="PS50071">
    <property type="entry name" value="HOMEOBOX_2"/>
    <property type="match status" value="1"/>
</dbReference>
<keyword evidence="10" id="KW-1185">Reference proteome</keyword>
<feature type="compositionally biased region" description="Pro residues" evidence="7">
    <location>
        <begin position="238"/>
        <end position="249"/>
    </location>
</feature>
<dbReference type="AlphaFoldDB" id="A0A7M5XEI8"/>
<evidence type="ECO:0000256" key="2">
    <source>
        <dbReference type="ARBA" id="ARBA00023125"/>
    </source>
</evidence>
<dbReference type="InterPro" id="IPR020479">
    <property type="entry name" value="HD_metazoa"/>
</dbReference>
<feature type="region of interest" description="Disordered" evidence="7">
    <location>
        <begin position="233"/>
        <end position="254"/>
    </location>
</feature>